<evidence type="ECO:0000313" key="1">
    <source>
        <dbReference type="EMBL" id="KGA18716.1"/>
    </source>
</evidence>
<name>A0A094QWG5_9ZZZZ</name>
<protein>
    <submittedName>
        <fullName evidence="1">Uncharacterized protein</fullName>
    </submittedName>
</protein>
<feature type="non-terminal residue" evidence="1">
    <location>
        <position position="185"/>
    </location>
</feature>
<proteinExistence type="predicted"/>
<accession>A0A094QWG5</accession>
<dbReference type="AlphaFoldDB" id="A0A094QWG5"/>
<reference evidence="1" key="1">
    <citation type="submission" date="2014-06" db="EMBL/GenBank/DDBJ databases">
        <title>Key roles for freshwater Actinobacteria revealed by deep metagenomic sequencing.</title>
        <authorList>
            <person name="Ghai R."/>
            <person name="Mizuno C.M."/>
            <person name="Picazo A."/>
            <person name="Camacho A."/>
            <person name="Rodriguez-Valera F."/>
        </authorList>
    </citation>
    <scope>NUCLEOTIDE SEQUENCE</scope>
</reference>
<organism evidence="1">
    <name type="scientific">freshwater metagenome</name>
    <dbReference type="NCBI Taxonomy" id="449393"/>
    <lineage>
        <taxon>unclassified sequences</taxon>
        <taxon>metagenomes</taxon>
        <taxon>ecological metagenomes</taxon>
    </lineage>
</organism>
<sequence length="185" mass="20671">MLDKNISESHETSKPSVADELIFLANLEYEVIRTHENDFLAIPLSGPKIVKPLLGMGNTLADDLMRKYRDTCRKLPSERAVRDAIRVLISEASAKNQVQVYIRFAQIGNGIFVDLGDETGQAIHITRGTWEIIDNPPVVFRRTALTAPFPRPKAGGDFSKLFSIINIPKEQEGLVLGFIISAYFE</sequence>
<gene>
    <name evidence="1" type="ORF">GM51_7740</name>
</gene>
<comment type="caution">
    <text evidence="1">The sequence shown here is derived from an EMBL/GenBank/DDBJ whole genome shotgun (WGS) entry which is preliminary data.</text>
</comment>
<dbReference type="EMBL" id="JNSL01000039">
    <property type="protein sequence ID" value="KGA18716.1"/>
    <property type="molecule type" value="Genomic_DNA"/>
</dbReference>